<gene>
    <name evidence="8" type="primary">HSD1_5</name>
    <name evidence="9" type="synonym">HSD1_2</name>
    <name evidence="9" type="ORF">CK203_040586</name>
    <name evidence="8" type="ORF">CK203_104420</name>
</gene>
<keyword evidence="5" id="KW-0560">Oxidoreductase</keyword>
<dbReference type="Pfam" id="PF00106">
    <property type="entry name" value="adh_short"/>
    <property type="match status" value="1"/>
</dbReference>
<keyword evidence="7" id="KW-0472">Membrane</keyword>
<name>A0A438D990_VITVI</name>
<keyword evidence="7" id="KW-0812">Transmembrane</keyword>
<keyword evidence="7" id="KW-1133">Transmembrane helix</keyword>
<dbReference type="PRINTS" id="PR00081">
    <property type="entry name" value="GDHRDH"/>
</dbReference>
<evidence type="ECO:0000256" key="7">
    <source>
        <dbReference type="SAM" id="Phobius"/>
    </source>
</evidence>
<dbReference type="PANTHER" id="PTHR43391">
    <property type="entry name" value="RETINOL DEHYDROGENASE-RELATED"/>
    <property type="match status" value="1"/>
</dbReference>
<protein>
    <submittedName>
        <fullName evidence="8">11-beta-hydroxysteroid dehydrogenase 1B</fullName>
    </submittedName>
</protein>
<dbReference type="InterPro" id="IPR020904">
    <property type="entry name" value="Sc_DH/Rdtase_CS"/>
</dbReference>
<evidence type="ECO:0000256" key="4">
    <source>
        <dbReference type="ARBA" id="ARBA00022968"/>
    </source>
</evidence>
<evidence type="ECO:0000256" key="2">
    <source>
        <dbReference type="ARBA" id="ARBA00006484"/>
    </source>
</evidence>
<evidence type="ECO:0000256" key="6">
    <source>
        <dbReference type="RuleBase" id="RU000363"/>
    </source>
</evidence>
<dbReference type="EMBL" id="QGNW01001731">
    <property type="protein sequence ID" value="RVW32011.1"/>
    <property type="molecule type" value="Genomic_DNA"/>
</dbReference>
<dbReference type="EMBL" id="QGNW01000220">
    <property type="protein sequence ID" value="RVW84042.1"/>
    <property type="molecule type" value="Genomic_DNA"/>
</dbReference>
<evidence type="ECO:0000256" key="1">
    <source>
        <dbReference type="ARBA" id="ARBA00004606"/>
    </source>
</evidence>
<sequence length="326" mass="36424">MDLNYLIHKSMSLVIIPLVLVSLCWILPLLFLFRLIFSFFQFFSQENMAGKVVLITGASSGIGEQMAYEYAKKGACLVIVARRKKKLEEVAAQARELGSPDVVVVCGDVSNINECKQFIDEAIHHFGRLDHLVNNAGVTGGYPFEEITDITKFALLMDVNFWGTVYPTYFAIPHLRKTKGKIFVNSSSCAFLQPPSLSFYSASKAALIGFFEALRIELAPSVTITIATLGIIDSEMSRGKILSKDGELILSPENSKGVFEGFPVMNTEPATKSIVDSICRGERYVTEPQWYGAIHLLKDLCPEMVEWYYSIMYFKKKSSLFAEKAD</sequence>
<accession>A0A438D990</accession>
<evidence type="ECO:0000256" key="3">
    <source>
        <dbReference type="ARBA" id="ARBA00022857"/>
    </source>
</evidence>
<dbReference type="PRINTS" id="PR00080">
    <property type="entry name" value="SDRFAMILY"/>
</dbReference>
<dbReference type="GO" id="GO:0016020">
    <property type="term" value="C:membrane"/>
    <property type="evidence" value="ECO:0007669"/>
    <property type="project" value="UniProtKB-SubCell"/>
</dbReference>
<comment type="caution">
    <text evidence="8">The sequence shown here is derived from an EMBL/GenBank/DDBJ whole genome shotgun (WGS) entry which is preliminary data.</text>
</comment>
<proteinExistence type="inferred from homology"/>
<dbReference type="Proteomes" id="UP000288805">
    <property type="component" value="Unassembled WGS sequence"/>
</dbReference>
<evidence type="ECO:0000313" key="10">
    <source>
        <dbReference type="Proteomes" id="UP000288805"/>
    </source>
</evidence>
<reference evidence="8 10" key="1">
    <citation type="journal article" date="2018" name="PLoS Genet.">
        <title>Population sequencing reveals clonal diversity and ancestral inbreeding in the grapevine cultivar Chardonnay.</title>
        <authorList>
            <person name="Roach M.J."/>
            <person name="Johnson D.L."/>
            <person name="Bohlmann J."/>
            <person name="van Vuuren H.J."/>
            <person name="Jones S.J."/>
            <person name="Pretorius I.S."/>
            <person name="Schmidt S.A."/>
            <person name="Borneman A.R."/>
        </authorList>
    </citation>
    <scope>NUCLEOTIDE SEQUENCE [LARGE SCALE GENOMIC DNA]</scope>
    <source>
        <strain evidence="10">cv. Chardonnay</strain>
        <strain evidence="8">I10V1</strain>
        <tissue evidence="8">Leaf</tissue>
    </source>
</reference>
<dbReference type="InterPro" id="IPR002347">
    <property type="entry name" value="SDR_fam"/>
</dbReference>
<comment type="subcellular location">
    <subcellularLocation>
        <location evidence="1">Membrane</location>
        <topology evidence="1">Single-pass type II membrane protein</topology>
    </subcellularLocation>
</comment>
<evidence type="ECO:0000313" key="9">
    <source>
        <dbReference type="EMBL" id="RVW84042.1"/>
    </source>
</evidence>
<dbReference type="PANTHER" id="PTHR43391:SF91">
    <property type="entry name" value="OS04G0390700 PROTEIN"/>
    <property type="match status" value="1"/>
</dbReference>
<keyword evidence="4" id="KW-0735">Signal-anchor</keyword>
<dbReference type="Gene3D" id="3.40.50.720">
    <property type="entry name" value="NAD(P)-binding Rossmann-like Domain"/>
    <property type="match status" value="1"/>
</dbReference>
<dbReference type="AlphaFoldDB" id="A0A438D990"/>
<dbReference type="PROSITE" id="PS00061">
    <property type="entry name" value="ADH_SHORT"/>
    <property type="match status" value="1"/>
</dbReference>
<keyword evidence="3" id="KW-0521">NADP</keyword>
<feature type="transmembrane region" description="Helical" evidence="7">
    <location>
        <begin position="12"/>
        <end position="37"/>
    </location>
</feature>
<evidence type="ECO:0000313" key="8">
    <source>
        <dbReference type="EMBL" id="RVW32011.1"/>
    </source>
</evidence>
<dbReference type="GO" id="GO:0016491">
    <property type="term" value="F:oxidoreductase activity"/>
    <property type="evidence" value="ECO:0007669"/>
    <property type="project" value="UniProtKB-KW"/>
</dbReference>
<dbReference type="SUPFAM" id="SSF51735">
    <property type="entry name" value="NAD(P)-binding Rossmann-fold domains"/>
    <property type="match status" value="1"/>
</dbReference>
<organism evidence="8 10">
    <name type="scientific">Vitis vinifera</name>
    <name type="common">Grape</name>
    <dbReference type="NCBI Taxonomy" id="29760"/>
    <lineage>
        <taxon>Eukaryota</taxon>
        <taxon>Viridiplantae</taxon>
        <taxon>Streptophyta</taxon>
        <taxon>Embryophyta</taxon>
        <taxon>Tracheophyta</taxon>
        <taxon>Spermatophyta</taxon>
        <taxon>Magnoliopsida</taxon>
        <taxon>eudicotyledons</taxon>
        <taxon>Gunneridae</taxon>
        <taxon>Pentapetalae</taxon>
        <taxon>rosids</taxon>
        <taxon>Vitales</taxon>
        <taxon>Vitaceae</taxon>
        <taxon>Viteae</taxon>
        <taxon>Vitis</taxon>
    </lineage>
</organism>
<comment type="similarity">
    <text evidence="2 6">Belongs to the short-chain dehydrogenases/reductases (SDR) family.</text>
</comment>
<dbReference type="InterPro" id="IPR036291">
    <property type="entry name" value="NAD(P)-bd_dom_sf"/>
</dbReference>
<evidence type="ECO:0000256" key="5">
    <source>
        <dbReference type="ARBA" id="ARBA00023002"/>
    </source>
</evidence>